<dbReference type="SMART" id="SM00494">
    <property type="entry name" value="ChtBD2"/>
    <property type="match status" value="2"/>
</dbReference>
<keyword evidence="5" id="KW-1015">Disulfide bond</keyword>
<dbReference type="Gene3D" id="2.20.100.10">
    <property type="entry name" value="Thrombospondin type-1 (TSP1) repeat"/>
    <property type="match status" value="19"/>
</dbReference>
<proteinExistence type="predicted"/>
<evidence type="ECO:0000256" key="3">
    <source>
        <dbReference type="ARBA" id="ARBA00022729"/>
    </source>
</evidence>
<dbReference type="GO" id="GO:0005576">
    <property type="term" value="C:extracellular region"/>
    <property type="evidence" value="ECO:0007669"/>
    <property type="project" value="InterPro"/>
</dbReference>
<dbReference type="PROSITE" id="PS50940">
    <property type="entry name" value="CHIT_BIND_II"/>
    <property type="match status" value="2"/>
</dbReference>
<dbReference type="RefSeq" id="XP_013387914.1">
    <property type="nucleotide sequence ID" value="XM_013532460.2"/>
</dbReference>
<dbReference type="InParanoid" id="A0A1S3HS80"/>
<feature type="domain" description="Chitin-binding type-2" evidence="7">
    <location>
        <begin position="1172"/>
        <end position="1223"/>
    </location>
</feature>
<dbReference type="InterPro" id="IPR002557">
    <property type="entry name" value="Chitin-bd_dom"/>
</dbReference>
<dbReference type="Gene3D" id="2.60.120.200">
    <property type="match status" value="1"/>
</dbReference>
<dbReference type="InterPro" id="IPR036508">
    <property type="entry name" value="Chitin-bd_dom_sf"/>
</dbReference>
<dbReference type="PROSITE" id="PS50092">
    <property type="entry name" value="TSP1"/>
    <property type="match status" value="19"/>
</dbReference>
<sequence>MNKLVCLVLVAFLGYSQAQYTDAGFGPWTEWSCCSATCGDGKSVRTRECLGSECDGPCFEVRNCNDGPCPVDGGWSEWTDWMCCSKTCGGGETVRQRFCNSPAPLNGGKDCEGPCFEIKPCNTHECPAPCVCDTWSAWGQCSASCGSGGLQTRIRSCTGNGCLATDYEMSQPCYVQECPIPCTCEETWGVWSQCSVSCGGGSRTRSRSCTDGLYGGRQCVRSDYEQTEICNSYGCPIPCQCETWAAWGTCSATCGGGQQVRKRSCTDGINGGRPCTPSDYQENRLCNVYGCPVGCSCQEWGEWEQCSASCGGGEQTRRRSCTDGIFGGRKCTIEDYQETRQCNSQSCTVPCTCGVWSSWTQCSMSCGVGGTRTKTRVCTGDTCIPSDYQITQPCGRFPCPVPCTCGIWAAWSQCSVSCGGGLRVRSRTCTEGQYGGRPCVSSDYQQTDICNTKVCPVDCKCGDWNPWNACSASCGPGGVQLRTRSCTDGQYGGRLCQASDYEESRACINNVPCPVDCTCNDWAPWSTCSASCGPGGVETRTRTCQGGAFGGRQCQPSDYKQTRECVNNVPCAIDCTCNDWTPWSKCSASCGPGGVETRTRSCQDGLYGGRLCLPTDYKEQRACVNNVPCAVDCKCGDWTPWSKCSASCGPGGVETRTRSCQDGLYGGKLCLPTDYKQERACVNNVPCAVDCKCGDWAPWSKCSVSCGPGGVVTRTRSCQDGLYGGRLCLPTDYKEERACILSVPCAVDCKCGDWTPWSTCSASCGPGGVETRTRSCQDGLYGGKLCLPTDYKQERTCVNNVPCAVDCTCNDWAPWSTCSASCGPGGVETRTRSCQDGLYGGKLCLPSDYKETRVCLNTVPCAIDCTCNDWTPWSKCSASCGPGGVETRTRSCQDGLYGGKLCLPTDYKQERACVNNVPCAVPCTCEAWSQWSTCSVSCGGGIQARSRSCQDGTNGGRLCGASDYSESRACNSGCCPQDCTCGAWEAWTPCSATCGGGSRSRSRLCYEAKCGGRQCSDADFMQVDNSCNAVDCGDYNKKCWSDWSAWTTCSATCNGGIRSRTRNCICPTPSVGGRDLCDGPTEEQSTCNSQSCDAVSYCDMCIDRRNGPGHYWDPEDCSKFYHCYRIGGKTVSYHKRCPRGLFWDQEKLTCVFCEEAKCRYVRQPGPPNCDNIDPCPGGFEYDSANCAKYYECSNNKWIPHCCPPGQGYDPDTFSCSASALCSSTCSVEPPNPDLGVQCVSAAGWKKWSHPTYDHKYSFYWHGSIIPFECHQGHVFNIDLCECVRKVDNVCARQCVGEEYLACFTFDKDFSEAQERTWLDSLGLSISTTGGIKTQCGQGAAYFNGKGHAEIPRFTAHEFGTYFTISLWFRQTDSGLVRRSLVSNGDCFVPGTIDVRTEEDASGATGAGLVTYTKNYTLAYQHVSASLDVWHHAVMTYDGAYIRYYMDGVMQTPAVQAYGAIKKTNTPLIFGRDFLCEDSNFVGFMDEIKIIARTLNDAEVAALFAERLD</sequence>
<reference evidence="9" key="1">
    <citation type="submission" date="2025-08" db="UniProtKB">
        <authorList>
            <consortium name="RefSeq"/>
        </authorList>
    </citation>
    <scope>IDENTIFICATION</scope>
    <source>
        <tissue evidence="9">Gonads</tissue>
    </source>
</reference>
<evidence type="ECO:0000313" key="9">
    <source>
        <dbReference type="RefSeq" id="XP_013387914.1"/>
    </source>
</evidence>
<name>A0A1S3HS80_LINAN</name>
<dbReference type="InterPro" id="IPR052065">
    <property type="entry name" value="Compl_asym_regulator"/>
</dbReference>
<dbReference type="GeneID" id="106156995"/>
<keyword evidence="4" id="KW-0677">Repeat</keyword>
<dbReference type="SUPFAM" id="SSF49899">
    <property type="entry name" value="Concanavalin A-like lectins/glucanases"/>
    <property type="match status" value="1"/>
</dbReference>
<dbReference type="OrthoDB" id="6273859at2759"/>
<dbReference type="SMART" id="SM00209">
    <property type="entry name" value="TSP1"/>
    <property type="match status" value="19"/>
</dbReference>
<keyword evidence="8" id="KW-1185">Reference proteome</keyword>
<dbReference type="PANTHER" id="PTHR22906">
    <property type="entry name" value="PROPERDIN"/>
    <property type="match status" value="1"/>
</dbReference>
<keyword evidence="2" id="KW-0964">Secreted</keyword>
<evidence type="ECO:0000256" key="1">
    <source>
        <dbReference type="ARBA" id="ARBA00004613"/>
    </source>
</evidence>
<dbReference type="Proteomes" id="UP000085678">
    <property type="component" value="Unplaced"/>
</dbReference>
<gene>
    <name evidence="9" type="primary">LOC106156995</name>
</gene>
<evidence type="ECO:0000256" key="5">
    <source>
        <dbReference type="ARBA" id="ARBA00023157"/>
    </source>
</evidence>
<dbReference type="Pfam" id="PF00090">
    <property type="entry name" value="TSP_1"/>
    <property type="match status" value="19"/>
</dbReference>
<dbReference type="SUPFAM" id="SSF57625">
    <property type="entry name" value="Invertebrate chitin-binding proteins"/>
    <property type="match status" value="2"/>
</dbReference>
<organism evidence="8 9">
    <name type="scientific">Lingula anatina</name>
    <name type="common">Brachiopod</name>
    <name type="synonym">Lingula unguis</name>
    <dbReference type="NCBI Taxonomy" id="7574"/>
    <lineage>
        <taxon>Eukaryota</taxon>
        <taxon>Metazoa</taxon>
        <taxon>Spiralia</taxon>
        <taxon>Lophotrochozoa</taxon>
        <taxon>Brachiopoda</taxon>
        <taxon>Linguliformea</taxon>
        <taxon>Lingulata</taxon>
        <taxon>Lingulida</taxon>
        <taxon>Linguloidea</taxon>
        <taxon>Lingulidae</taxon>
        <taxon>Lingula</taxon>
    </lineage>
</organism>
<feature type="domain" description="Chitin-binding type-2" evidence="7">
    <location>
        <begin position="1098"/>
        <end position="1160"/>
    </location>
</feature>
<feature type="signal peptide" evidence="6">
    <location>
        <begin position="1"/>
        <end position="18"/>
    </location>
</feature>
<dbReference type="SUPFAM" id="SSF82895">
    <property type="entry name" value="TSP-1 type 1 repeat"/>
    <property type="match status" value="19"/>
</dbReference>
<dbReference type="InterPro" id="IPR036383">
    <property type="entry name" value="TSP1_rpt_sf"/>
</dbReference>
<comment type="subcellular location">
    <subcellularLocation>
        <location evidence="1">Secreted</location>
    </subcellularLocation>
</comment>
<accession>A0A1S3HS80</accession>
<feature type="chain" id="PRO_5010204444" evidence="6">
    <location>
        <begin position="19"/>
        <end position="1508"/>
    </location>
</feature>
<evidence type="ECO:0000256" key="6">
    <source>
        <dbReference type="SAM" id="SignalP"/>
    </source>
</evidence>
<evidence type="ECO:0000256" key="2">
    <source>
        <dbReference type="ARBA" id="ARBA00022525"/>
    </source>
</evidence>
<keyword evidence="3 6" id="KW-0732">Signal</keyword>
<protein>
    <submittedName>
        <fullName evidence="9">SCO-spondin</fullName>
    </submittedName>
</protein>
<dbReference type="Pfam" id="PF13385">
    <property type="entry name" value="Laminin_G_3"/>
    <property type="match status" value="1"/>
</dbReference>
<evidence type="ECO:0000259" key="7">
    <source>
        <dbReference type="PROSITE" id="PS50940"/>
    </source>
</evidence>
<dbReference type="InterPro" id="IPR000884">
    <property type="entry name" value="TSP1_rpt"/>
</dbReference>
<dbReference type="FunFam" id="2.20.100.10:FF:000001">
    <property type="entry name" value="semaphorin-5A isoform X1"/>
    <property type="match status" value="1"/>
</dbReference>
<dbReference type="KEGG" id="lak:106156995"/>
<evidence type="ECO:0000256" key="4">
    <source>
        <dbReference type="ARBA" id="ARBA00022737"/>
    </source>
</evidence>
<dbReference type="InterPro" id="IPR013320">
    <property type="entry name" value="ConA-like_dom_sf"/>
</dbReference>
<dbReference type="GO" id="GO:0008061">
    <property type="term" value="F:chitin binding"/>
    <property type="evidence" value="ECO:0007669"/>
    <property type="project" value="InterPro"/>
</dbReference>
<evidence type="ECO:0000313" key="8">
    <source>
        <dbReference type="Proteomes" id="UP000085678"/>
    </source>
</evidence>
<dbReference type="PANTHER" id="PTHR22906:SF43">
    <property type="entry name" value="PROPERDIN"/>
    <property type="match status" value="1"/>
</dbReference>